<dbReference type="Proteomes" id="UP000032679">
    <property type="component" value="Unassembled WGS sequence"/>
</dbReference>
<organism evidence="1 2">
    <name type="scientific">Tanticharoenia sakaeratensis NBRC 103193</name>
    <dbReference type="NCBI Taxonomy" id="1231623"/>
    <lineage>
        <taxon>Bacteria</taxon>
        <taxon>Pseudomonadati</taxon>
        <taxon>Pseudomonadota</taxon>
        <taxon>Alphaproteobacteria</taxon>
        <taxon>Acetobacterales</taxon>
        <taxon>Acetobacteraceae</taxon>
        <taxon>Tanticharoenia</taxon>
    </lineage>
</organism>
<proteinExistence type="predicted"/>
<comment type="caution">
    <text evidence="1">The sequence shown here is derived from an EMBL/GenBank/DDBJ whole genome shotgun (WGS) entry which is preliminary data.</text>
</comment>
<dbReference type="STRING" id="1231623.Tasa_041_008"/>
<keyword evidence="2" id="KW-1185">Reference proteome</keyword>
<dbReference type="EMBL" id="BALE01000041">
    <property type="protein sequence ID" value="GAN55213.1"/>
    <property type="molecule type" value="Genomic_DNA"/>
</dbReference>
<reference evidence="1 2" key="1">
    <citation type="submission" date="2012-10" db="EMBL/GenBank/DDBJ databases">
        <title>Genome sequencing of Tanticharoenia sakaeratensis NBRC 103193.</title>
        <authorList>
            <person name="Azuma Y."/>
            <person name="Hadano H."/>
            <person name="Hirakawa H."/>
            <person name="Matsushita K."/>
        </authorList>
    </citation>
    <scope>NUCLEOTIDE SEQUENCE [LARGE SCALE GENOMIC DNA]</scope>
    <source>
        <strain evidence="1 2">NBRC 103193</strain>
    </source>
</reference>
<evidence type="ECO:0000313" key="2">
    <source>
        <dbReference type="Proteomes" id="UP000032679"/>
    </source>
</evidence>
<evidence type="ECO:0000313" key="1">
    <source>
        <dbReference type="EMBL" id="GAN55213.1"/>
    </source>
</evidence>
<dbReference type="AlphaFoldDB" id="A0A0D6MPI8"/>
<sequence>MTADQSPRDDAMVLAALPASRAEVEGLFIWNGARCRPDLWAHDTLQRLKRANLARYVRETKRWERVI</sequence>
<gene>
    <name evidence="1" type="ORF">Tasa_041_008</name>
</gene>
<name>A0A0D6MPI8_9PROT</name>
<protein>
    <submittedName>
        <fullName evidence="1">Uncharacterized protein</fullName>
    </submittedName>
</protein>
<accession>A0A0D6MPI8</accession>